<dbReference type="InterPro" id="IPR003593">
    <property type="entry name" value="AAA+_ATPase"/>
</dbReference>
<dbReference type="PANTHER" id="PTHR11630">
    <property type="entry name" value="DNA REPLICATION LICENSING FACTOR MCM FAMILY MEMBER"/>
    <property type="match status" value="1"/>
</dbReference>
<dbReference type="InterPro" id="IPR012340">
    <property type="entry name" value="NA-bd_OB-fold"/>
</dbReference>
<dbReference type="InterPro" id="IPR041562">
    <property type="entry name" value="MCM_lid"/>
</dbReference>
<keyword evidence="2" id="KW-0235">DNA replication</keyword>
<dbReference type="Pfam" id="PF00493">
    <property type="entry name" value="MCM"/>
    <property type="match status" value="1"/>
</dbReference>
<dbReference type="Gene3D" id="3.30.1640.10">
    <property type="entry name" value="mini-chromosome maintenance (MCM) complex, chain A, domain 1"/>
    <property type="match status" value="1"/>
</dbReference>
<accession>A0A830FR60</accession>
<dbReference type="SUPFAM" id="SSF50249">
    <property type="entry name" value="Nucleic acid-binding proteins"/>
    <property type="match status" value="1"/>
</dbReference>
<evidence type="ECO:0000256" key="2">
    <source>
        <dbReference type="ARBA" id="ARBA00022705"/>
    </source>
</evidence>
<reference evidence="9" key="1">
    <citation type="journal article" date="2014" name="Int. J. Syst. Evol. Microbiol.">
        <title>Complete genome sequence of Corynebacterium casei LMG S-19264T (=DSM 44701T), isolated from a smear-ripened cheese.</title>
        <authorList>
            <consortium name="US DOE Joint Genome Institute (JGI-PGF)"/>
            <person name="Walter F."/>
            <person name="Albersmeier A."/>
            <person name="Kalinowski J."/>
            <person name="Ruckert C."/>
        </authorList>
    </citation>
    <scope>NUCLEOTIDE SEQUENCE</scope>
    <source>
        <strain evidence="9">JCM 19596</strain>
    </source>
</reference>
<dbReference type="EMBL" id="BMPG01000010">
    <property type="protein sequence ID" value="GGL73338.1"/>
    <property type="molecule type" value="Genomic_DNA"/>
</dbReference>
<dbReference type="GO" id="GO:0042555">
    <property type="term" value="C:MCM complex"/>
    <property type="evidence" value="ECO:0007669"/>
    <property type="project" value="TreeGrafter"/>
</dbReference>
<dbReference type="GO" id="GO:0005524">
    <property type="term" value="F:ATP binding"/>
    <property type="evidence" value="ECO:0007669"/>
    <property type="project" value="UniProtKB-KW"/>
</dbReference>
<protein>
    <submittedName>
        <fullName evidence="9">ATPase AAA</fullName>
    </submittedName>
</protein>
<dbReference type="Gene3D" id="2.20.28.10">
    <property type="match status" value="1"/>
</dbReference>
<dbReference type="SMART" id="SM00350">
    <property type="entry name" value="MCM"/>
    <property type="match status" value="1"/>
</dbReference>
<dbReference type="AlphaFoldDB" id="A0A830FR60"/>
<dbReference type="GO" id="GO:0003697">
    <property type="term" value="F:single-stranded DNA binding"/>
    <property type="evidence" value="ECO:0007669"/>
    <property type="project" value="TreeGrafter"/>
</dbReference>
<dbReference type="RefSeq" id="WP_188981042.1">
    <property type="nucleotide sequence ID" value="NZ_BMPG01000010.1"/>
</dbReference>
<dbReference type="Gene3D" id="2.40.50.140">
    <property type="entry name" value="Nucleic acid-binding proteins"/>
    <property type="match status" value="1"/>
</dbReference>
<feature type="compositionally biased region" description="Basic and acidic residues" evidence="7">
    <location>
        <begin position="570"/>
        <end position="581"/>
    </location>
</feature>
<dbReference type="GO" id="GO:0017116">
    <property type="term" value="F:single-stranded DNA helicase activity"/>
    <property type="evidence" value="ECO:0007669"/>
    <property type="project" value="TreeGrafter"/>
</dbReference>
<evidence type="ECO:0000256" key="4">
    <source>
        <dbReference type="ARBA" id="ARBA00022840"/>
    </source>
</evidence>
<dbReference type="Pfam" id="PF17855">
    <property type="entry name" value="MCM_lid"/>
    <property type="match status" value="1"/>
</dbReference>
<dbReference type="OrthoDB" id="6747at2157"/>
<dbReference type="InterPro" id="IPR027417">
    <property type="entry name" value="P-loop_NTPase"/>
</dbReference>
<dbReference type="SUPFAM" id="SSF52540">
    <property type="entry name" value="P-loop containing nucleoside triphosphate hydrolases"/>
    <property type="match status" value="1"/>
</dbReference>
<evidence type="ECO:0000259" key="8">
    <source>
        <dbReference type="PROSITE" id="PS50051"/>
    </source>
</evidence>
<dbReference type="PANTHER" id="PTHR11630:SF66">
    <property type="entry name" value="DNA REPLICATION LICENSING FACTOR MCM4"/>
    <property type="match status" value="1"/>
</dbReference>
<sequence>MIQDSDTDYSATFREFLAEQYHGRIESLVEEYPDDTVLHIDWGDLADHDLGAARSLLANPSTHYDALRDVLADYSHGGVDVYQATLHESRPIEPAVYGLPDNATFEVGEYRHSELNRLIEVEGQVTKRTEVNPMMSVVVKQCVRCGYLHRREITPTGKGGNVRWCESCGDEHDHGGPFEVRPEQSEWTDHQLVRVQTPPEQATDGNENIHVHLTGALCGTVEGGDRVSLSGEFRPEATKDWPVYDKHVMGRAARVEDASFEDVDIGDTDVEDIHELSRRDDLAELQRGSVAAAHEGDNHLKDAVRLQLFSDFSRVGPDGAHYRGKSHILLFGDPGSGKTLLLEGAHNSMPRSAFTDGMNSTSAGLTAAMTRDDFGGGDGWSIEAGTVVRASGGLAAIDELDKADVDDLDSLHTAMASEKVPVSKAGKSAMLPAQTSILAAGNPTGGHFDPSRPFEEQIELRSPLLSRFDLIFAVREKTDEQSVRQIADTMAKARDASGYFDRDDLDLSAEQRARIEPDIDANLWSKYIAYATRNYHPVAASEDVLDYIVDEYTELKTSLPSRYQEELDQEERGSLNDDSRSKMPVTMRKVGAIQRFAAASARSRLDDVYDREDVDLALDLVRRSLRDIGVLDGPTAGATASADQQRGFDDFGISPES</sequence>
<keyword evidence="10" id="KW-1185">Reference proteome</keyword>
<evidence type="ECO:0000256" key="5">
    <source>
        <dbReference type="ARBA" id="ARBA00023125"/>
    </source>
</evidence>
<dbReference type="PRINTS" id="PR01657">
    <property type="entry name" value="MCMFAMILY"/>
</dbReference>
<reference evidence="9" key="2">
    <citation type="submission" date="2020-09" db="EMBL/GenBank/DDBJ databases">
        <authorList>
            <person name="Sun Q."/>
            <person name="Ohkuma M."/>
        </authorList>
    </citation>
    <scope>NUCLEOTIDE SEQUENCE</scope>
    <source>
        <strain evidence="9">JCM 19596</strain>
    </source>
</reference>
<dbReference type="InterPro" id="IPR031327">
    <property type="entry name" value="MCM"/>
</dbReference>
<dbReference type="InterPro" id="IPR033762">
    <property type="entry name" value="MCM_OB"/>
</dbReference>
<dbReference type="GO" id="GO:0006260">
    <property type="term" value="P:DNA replication"/>
    <property type="evidence" value="ECO:0007669"/>
    <property type="project" value="UniProtKB-KW"/>
</dbReference>
<dbReference type="Pfam" id="PF17207">
    <property type="entry name" value="MCM_OB"/>
    <property type="match status" value="1"/>
</dbReference>
<gene>
    <name evidence="9" type="ORF">GCM10009039_34330</name>
</gene>
<evidence type="ECO:0000256" key="1">
    <source>
        <dbReference type="ARBA" id="ARBA00008010"/>
    </source>
</evidence>
<keyword evidence="3 6" id="KW-0547">Nucleotide-binding</keyword>
<evidence type="ECO:0000313" key="10">
    <source>
        <dbReference type="Proteomes" id="UP000607197"/>
    </source>
</evidence>
<dbReference type="Proteomes" id="UP000607197">
    <property type="component" value="Unassembled WGS sequence"/>
</dbReference>
<dbReference type="SMART" id="SM00382">
    <property type="entry name" value="AAA"/>
    <property type="match status" value="1"/>
</dbReference>
<dbReference type="Gene3D" id="3.40.50.300">
    <property type="entry name" value="P-loop containing nucleotide triphosphate hydrolases"/>
    <property type="match status" value="1"/>
</dbReference>
<evidence type="ECO:0000256" key="7">
    <source>
        <dbReference type="SAM" id="MobiDB-lite"/>
    </source>
</evidence>
<feature type="region of interest" description="Disordered" evidence="7">
    <location>
        <begin position="632"/>
        <end position="657"/>
    </location>
</feature>
<evidence type="ECO:0000313" key="9">
    <source>
        <dbReference type="EMBL" id="GGL73338.1"/>
    </source>
</evidence>
<comment type="caution">
    <text evidence="9">The sequence shown here is derived from an EMBL/GenBank/DDBJ whole genome shotgun (WGS) entry which is preliminary data.</text>
</comment>
<proteinExistence type="inferred from homology"/>
<feature type="region of interest" description="Disordered" evidence="7">
    <location>
        <begin position="560"/>
        <end position="581"/>
    </location>
</feature>
<dbReference type="InterPro" id="IPR001208">
    <property type="entry name" value="MCM_dom"/>
</dbReference>
<comment type="similarity">
    <text evidence="1 6">Belongs to the MCM family.</text>
</comment>
<feature type="domain" description="MCM C-terminal AAA(+) ATPase" evidence="8">
    <location>
        <begin position="282"/>
        <end position="490"/>
    </location>
</feature>
<organism evidence="9 10">
    <name type="scientific">Halocalculus aciditolerans</name>
    <dbReference type="NCBI Taxonomy" id="1383812"/>
    <lineage>
        <taxon>Archaea</taxon>
        <taxon>Methanobacteriati</taxon>
        <taxon>Methanobacteriota</taxon>
        <taxon>Stenosarchaea group</taxon>
        <taxon>Halobacteria</taxon>
        <taxon>Halobacteriales</taxon>
        <taxon>Halobacteriaceae</taxon>
        <taxon>Halocalculus</taxon>
    </lineage>
</organism>
<name>A0A830FR60_9EURY</name>
<dbReference type="PROSITE" id="PS50051">
    <property type="entry name" value="MCM_2"/>
    <property type="match status" value="1"/>
</dbReference>
<evidence type="ECO:0000256" key="3">
    <source>
        <dbReference type="ARBA" id="ARBA00022741"/>
    </source>
</evidence>
<evidence type="ECO:0000256" key="6">
    <source>
        <dbReference type="RuleBase" id="RU004070"/>
    </source>
</evidence>
<keyword evidence="5 6" id="KW-0238">DNA-binding</keyword>
<keyword evidence="4 6" id="KW-0067">ATP-binding</keyword>